<dbReference type="Proteomes" id="UP000036987">
    <property type="component" value="Unassembled WGS sequence"/>
</dbReference>
<feature type="transmembrane region" description="Helical" evidence="1">
    <location>
        <begin position="281"/>
        <end position="298"/>
    </location>
</feature>
<comment type="caution">
    <text evidence="2">The sequence shown here is derived from an EMBL/GenBank/DDBJ whole genome shotgun (WGS) entry which is preliminary data.</text>
</comment>
<name>A0A0K9PJA0_ZOSMR</name>
<proteinExistence type="predicted"/>
<dbReference type="EMBL" id="LFYR01000845">
    <property type="protein sequence ID" value="KMZ68320.1"/>
    <property type="molecule type" value="Genomic_DNA"/>
</dbReference>
<keyword evidence="1" id="KW-0812">Transmembrane</keyword>
<sequence>MADTGDNGVSAYDLVPLVRSCCEYDQSIDVVEEELSETASWVLGSMTERLDKLKINGQPIICKIPNEIRAGHDRDYEPNIIAIGPYHREKPALKPMKEVKLMYLRHICDRNEEKTLRRYVVAMEAVELEARRMYNESFEIDSSDFIEMLVVDGCFIVEFLLKRAEGRVGEFPFAFQLRAGPTLRRDFLLFENQIPFFVLQKILDLTTHLGGLTILDITLHYLYKGKMSKEALPVEEREIHHLLHLSHLCLVSKLKYSQEETSDESPPKNLFDRLLVCLKHGLIYALVVCFNVVVIWKWSCWSHFRSDIPAKDIQRMARTIPTATQMKEAGVHFKKKETNKCFLDISFKDGNMEIPAVTIQENTSSEYRNFLALEQKCKDYGNKFTSYVVFMDNLIDTAHDVALLKKSKIIESKLGCTVDVATFFNEIRSGLCFDFNKHYLVGIFNDVNSYCNKTINRWRATLMHDYLSSPWAIISLMGAIVLIILTTLQTAYSIN</sequence>
<evidence type="ECO:0000313" key="3">
    <source>
        <dbReference type="Proteomes" id="UP000036987"/>
    </source>
</evidence>
<accession>A0A0K9PJA0</accession>
<dbReference type="PANTHER" id="PTHR31170:SF25">
    <property type="entry name" value="BNAA09G04570D PROTEIN"/>
    <property type="match status" value="1"/>
</dbReference>
<gene>
    <name evidence="2" type="ORF">ZOSMA_241G00420</name>
</gene>
<dbReference type="InterPro" id="IPR004158">
    <property type="entry name" value="DUF247_pln"/>
</dbReference>
<dbReference type="Pfam" id="PF03140">
    <property type="entry name" value="DUF247"/>
    <property type="match status" value="1"/>
</dbReference>
<protein>
    <submittedName>
        <fullName evidence="2">Uncharacterized protein</fullName>
    </submittedName>
</protein>
<reference evidence="3" key="1">
    <citation type="journal article" date="2016" name="Nature">
        <title>The genome of the seagrass Zostera marina reveals angiosperm adaptation to the sea.</title>
        <authorList>
            <person name="Olsen J.L."/>
            <person name="Rouze P."/>
            <person name="Verhelst B."/>
            <person name="Lin Y.-C."/>
            <person name="Bayer T."/>
            <person name="Collen J."/>
            <person name="Dattolo E."/>
            <person name="De Paoli E."/>
            <person name="Dittami S."/>
            <person name="Maumus F."/>
            <person name="Michel G."/>
            <person name="Kersting A."/>
            <person name="Lauritano C."/>
            <person name="Lohaus R."/>
            <person name="Toepel M."/>
            <person name="Tonon T."/>
            <person name="Vanneste K."/>
            <person name="Amirebrahimi M."/>
            <person name="Brakel J."/>
            <person name="Bostroem C."/>
            <person name="Chovatia M."/>
            <person name="Grimwood J."/>
            <person name="Jenkins J.W."/>
            <person name="Jueterbock A."/>
            <person name="Mraz A."/>
            <person name="Stam W.T."/>
            <person name="Tice H."/>
            <person name="Bornberg-Bauer E."/>
            <person name="Green P.J."/>
            <person name="Pearson G.A."/>
            <person name="Procaccini G."/>
            <person name="Duarte C.M."/>
            <person name="Schmutz J."/>
            <person name="Reusch T.B.H."/>
            <person name="Van de Peer Y."/>
        </authorList>
    </citation>
    <scope>NUCLEOTIDE SEQUENCE [LARGE SCALE GENOMIC DNA]</scope>
    <source>
        <strain evidence="3">cv. Finnish</strain>
    </source>
</reference>
<keyword evidence="1" id="KW-1133">Transmembrane helix</keyword>
<dbReference type="OrthoDB" id="1589813at2759"/>
<dbReference type="AlphaFoldDB" id="A0A0K9PJA0"/>
<keyword evidence="1" id="KW-0472">Membrane</keyword>
<organism evidence="2 3">
    <name type="scientific">Zostera marina</name>
    <name type="common">Eelgrass</name>
    <dbReference type="NCBI Taxonomy" id="29655"/>
    <lineage>
        <taxon>Eukaryota</taxon>
        <taxon>Viridiplantae</taxon>
        <taxon>Streptophyta</taxon>
        <taxon>Embryophyta</taxon>
        <taxon>Tracheophyta</taxon>
        <taxon>Spermatophyta</taxon>
        <taxon>Magnoliopsida</taxon>
        <taxon>Liliopsida</taxon>
        <taxon>Zosteraceae</taxon>
        <taxon>Zostera</taxon>
    </lineage>
</organism>
<feature type="transmembrane region" description="Helical" evidence="1">
    <location>
        <begin position="471"/>
        <end position="492"/>
    </location>
</feature>
<keyword evidence="3" id="KW-1185">Reference proteome</keyword>
<evidence type="ECO:0000256" key="1">
    <source>
        <dbReference type="SAM" id="Phobius"/>
    </source>
</evidence>
<dbReference type="PANTHER" id="PTHR31170">
    <property type="entry name" value="BNAC04G53230D PROTEIN"/>
    <property type="match status" value="1"/>
</dbReference>
<evidence type="ECO:0000313" key="2">
    <source>
        <dbReference type="EMBL" id="KMZ68320.1"/>
    </source>
</evidence>